<evidence type="ECO:0000313" key="2">
    <source>
        <dbReference type="EMBL" id="KAG6370854.1"/>
    </source>
</evidence>
<evidence type="ECO:0000256" key="1">
    <source>
        <dbReference type="SAM" id="MobiDB-lite"/>
    </source>
</evidence>
<reference evidence="2" key="1">
    <citation type="submission" date="2021-03" db="EMBL/GenBank/DDBJ databases">
        <title>Evolutionary innovations through gain and loss of genes in the ectomycorrhizal Boletales.</title>
        <authorList>
            <person name="Wu G."/>
            <person name="Miyauchi S."/>
            <person name="Morin E."/>
            <person name="Yang Z.-L."/>
            <person name="Xu J."/>
            <person name="Martin F.M."/>
        </authorList>
    </citation>
    <scope>NUCLEOTIDE SEQUENCE</scope>
    <source>
        <strain evidence="2">BR01</strain>
    </source>
</reference>
<organism evidence="2 3">
    <name type="scientific">Boletus reticuloceps</name>
    <dbReference type="NCBI Taxonomy" id="495285"/>
    <lineage>
        <taxon>Eukaryota</taxon>
        <taxon>Fungi</taxon>
        <taxon>Dikarya</taxon>
        <taxon>Basidiomycota</taxon>
        <taxon>Agaricomycotina</taxon>
        <taxon>Agaricomycetes</taxon>
        <taxon>Agaricomycetidae</taxon>
        <taxon>Boletales</taxon>
        <taxon>Boletineae</taxon>
        <taxon>Boletaceae</taxon>
        <taxon>Boletoideae</taxon>
        <taxon>Boletus</taxon>
    </lineage>
</organism>
<feature type="region of interest" description="Disordered" evidence="1">
    <location>
        <begin position="1"/>
        <end position="39"/>
    </location>
</feature>
<evidence type="ECO:0000313" key="3">
    <source>
        <dbReference type="Proteomes" id="UP000683000"/>
    </source>
</evidence>
<gene>
    <name evidence="2" type="ORF">JVT61DRAFT_10872</name>
</gene>
<sequence>MRLPTDYEPIPGNRDFRDQLAASRKPKFTGDSLKTGEDEKSKRWVKKYKAHLMKRARGMAPVNLPQRKSFSEVLLEYICALSMKKAMVLALAEAQVACEESEAMLLEVYSEAHLKRIRDVHYITDDPPSATGRYFDAVSGVCFDPLGP</sequence>
<comment type="caution">
    <text evidence="2">The sequence shown here is derived from an EMBL/GenBank/DDBJ whole genome shotgun (WGS) entry which is preliminary data.</text>
</comment>
<dbReference type="Proteomes" id="UP000683000">
    <property type="component" value="Unassembled WGS sequence"/>
</dbReference>
<name>A0A8I2YF06_9AGAM</name>
<dbReference type="AlphaFoldDB" id="A0A8I2YF06"/>
<proteinExistence type="predicted"/>
<keyword evidence="3" id="KW-1185">Reference proteome</keyword>
<accession>A0A8I2YF06</accession>
<dbReference type="EMBL" id="JAGFBS010000043">
    <property type="protein sequence ID" value="KAG6370854.1"/>
    <property type="molecule type" value="Genomic_DNA"/>
</dbReference>
<protein>
    <submittedName>
        <fullName evidence="2">Uncharacterized protein</fullName>
    </submittedName>
</protein>